<organism evidence="1 2">
    <name type="scientific">Planktothrix rubescens CCAP 1459/22</name>
    <dbReference type="NCBI Taxonomy" id="329571"/>
    <lineage>
        <taxon>Bacteria</taxon>
        <taxon>Bacillati</taxon>
        <taxon>Cyanobacteriota</taxon>
        <taxon>Cyanophyceae</taxon>
        <taxon>Oscillatoriophycideae</taxon>
        <taxon>Oscillatoriales</taxon>
        <taxon>Microcoleaceae</taxon>
        <taxon>Planktothrix</taxon>
    </lineage>
</organism>
<keyword evidence="1" id="KW-0540">Nuclease</keyword>
<keyword evidence="2" id="KW-1185">Reference proteome</keyword>
<keyword evidence="1" id="KW-0255">Endonuclease</keyword>
<accession>A0A6J7ZFW2</accession>
<dbReference type="AlphaFoldDB" id="A0A6J7ZFW2"/>
<dbReference type="Proteomes" id="UP000196521">
    <property type="component" value="Unassembled WGS sequence"/>
</dbReference>
<proteinExistence type="predicted"/>
<dbReference type="EMBL" id="CZCZ02000005">
    <property type="protein sequence ID" value="CAC5340297.1"/>
    <property type="molecule type" value="Genomic_DNA"/>
</dbReference>
<keyword evidence="1" id="KW-0378">Hydrolase</keyword>
<sequence>MLKRPYARIEKKDHDFVIGATIHASFEAATPPEQDETPGELLTIVQEEPESYSEVTVTGNVETHLFDIPVGVEIAKLTPSAK</sequence>
<comment type="caution">
    <text evidence="1">The sequence shown here is derived from an EMBL/GenBank/DDBJ whole genome shotgun (WGS) entry which is preliminary data.</text>
</comment>
<evidence type="ECO:0000313" key="1">
    <source>
        <dbReference type="EMBL" id="CAC5340297.1"/>
    </source>
</evidence>
<protein>
    <submittedName>
        <fullName evidence="1">Restriction endonuclease, type II, Bpu10I</fullName>
    </submittedName>
</protein>
<evidence type="ECO:0000313" key="2">
    <source>
        <dbReference type="Proteomes" id="UP000196521"/>
    </source>
</evidence>
<name>A0A6J7ZFW2_PLARU</name>
<dbReference type="GO" id="GO:0004519">
    <property type="term" value="F:endonuclease activity"/>
    <property type="evidence" value="ECO:0007669"/>
    <property type="project" value="UniProtKB-KW"/>
</dbReference>
<reference evidence="1" key="1">
    <citation type="submission" date="2020-05" db="EMBL/GenBank/DDBJ databases">
        <authorList>
            <consortium name="Genoscope - CEA"/>
            <person name="William W."/>
        </authorList>
    </citation>
    <scope>NUCLEOTIDE SEQUENCE [LARGE SCALE GENOMIC DNA]</scope>
    <source>
        <strain evidence="1">PCC 7821</strain>
    </source>
</reference>
<gene>
    <name evidence="1" type="ORF">PLAN_100347</name>
</gene>